<protein>
    <submittedName>
        <fullName evidence="6">LysR family transcriptional regulator</fullName>
    </submittedName>
</protein>
<dbReference type="PANTHER" id="PTHR30579">
    <property type="entry name" value="TRANSCRIPTIONAL REGULATOR"/>
    <property type="match status" value="1"/>
</dbReference>
<comment type="similarity">
    <text evidence="1">Belongs to the LysR transcriptional regulatory family.</text>
</comment>
<evidence type="ECO:0000256" key="2">
    <source>
        <dbReference type="ARBA" id="ARBA00023015"/>
    </source>
</evidence>
<dbReference type="InterPro" id="IPR036388">
    <property type="entry name" value="WH-like_DNA-bd_sf"/>
</dbReference>
<dbReference type="InterPro" id="IPR050176">
    <property type="entry name" value="LTTR"/>
</dbReference>
<dbReference type="InterPro" id="IPR036390">
    <property type="entry name" value="WH_DNA-bd_sf"/>
</dbReference>
<dbReference type="PANTHER" id="PTHR30579:SF3">
    <property type="entry name" value="TRANSCRIPTIONAL REGULATORY PROTEIN"/>
    <property type="match status" value="1"/>
</dbReference>
<name>A0ABZ0CSJ6_9BURK</name>
<dbReference type="SUPFAM" id="SSF46785">
    <property type="entry name" value="Winged helix' DNA-binding domain"/>
    <property type="match status" value="1"/>
</dbReference>
<evidence type="ECO:0000256" key="4">
    <source>
        <dbReference type="ARBA" id="ARBA00023163"/>
    </source>
</evidence>
<evidence type="ECO:0000256" key="1">
    <source>
        <dbReference type="ARBA" id="ARBA00009437"/>
    </source>
</evidence>
<organism evidence="6 7">
    <name type="scientific">Piscinibacter gummiphilus</name>
    <dbReference type="NCBI Taxonomy" id="946333"/>
    <lineage>
        <taxon>Bacteria</taxon>
        <taxon>Pseudomonadati</taxon>
        <taxon>Pseudomonadota</taxon>
        <taxon>Betaproteobacteria</taxon>
        <taxon>Burkholderiales</taxon>
        <taxon>Sphaerotilaceae</taxon>
        <taxon>Piscinibacter</taxon>
    </lineage>
</organism>
<dbReference type="EMBL" id="CP136336">
    <property type="protein sequence ID" value="WOB07968.1"/>
    <property type="molecule type" value="Genomic_DNA"/>
</dbReference>
<dbReference type="Pfam" id="PF03466">
    <property type="entry name" value="LysR_substrate"/>
    <property type="match status" value="1"/>
</dbReference>
<dbReference type="Proteomes" id="UP001303946">
    <property type="component" value="Chromosome"/>
</dbReference>
<accession>A0ABZ0CSJ6</accession>
<gene>
    <name evidence="6" type="ORF">RXV79_24075</name>
</gene>
<dbReference type="InterPro" id="IPR000847">
    <property type="entry name" value="LysR_HTH_N"/>
</dbReference>
<evidence type="ECO:0000256" key="3">
    <source>
        <dbReference type="ARBA" id="ARBA00023125"/>
    </source>
</evidence>
<evidence type="ECO:0000313" key="6">
    <source>
        <dbReference type="EMBL" id="WOB07968.1"/>
    </source>
</evidence>
<keyword evidence="7" id="KW-1185">Reference proteome</keyword>
<keyword evidence="3" id="KW-0238">DNA-binding</keyword>
<reference evidence="6 7" key="1">
    <citation type="submission" date="2023-10" db="EMBL/GenBank/DDBJ databases">
        <title>Bacteria for the degradation of biodegradable plastic PBAT(Polybutylene adipate terephthalate).</title>
        <authorList>
            <person name="Weon H.-Y."/>
            <person name="Yeon J."/>
        </authorList>
    </citation>
    <scope>NUCLEOTIDE SEQUENCE [LARGE SCALE GENOMIC DNA]</scope>
    <source>
        <strain evidence="6 7">SBD 7-3</strain>
    </source>
</reference>
<dbReference type="PRINTS" id="PR00039">
    <property type="entry name" value="HTHLYSR"/>
</dbReference>
<dbReference type="InterPro" id="IPR005119">
    <property type="entry name" value="LysR_subst-bd"/>
</dbReference>
<feature type="domain" description="HTH lysR-type" evidence="5">
    <location>
        <begin position="6"/>
        <end position="63"/>
    </location>
</feature>
<evidence type="ECO:0000259" key="5">
    <source>
        <dbReference type="PROSITE" id="PS50931"/>
    </source>
</evidence>
<sequence length="300" mass="32619">MAQDTPGWELFRTFLGVLQAGSLSAAARELGLTQPTAGRHVAALEKALSLTLFTRSQTGLLPTDAARALQPYAESMAATAAALQREASSQADSLERVRGAVRITASEVIGVEVLPPILARLRQQQPGLVVELVISNRLQDLLHREADIAVRMTPPHHEALIAQRLGGIELGMHAHRDYLARRGTPRTEAELLGHDLIGFDTETPFIRALARSIGAVKRDAFALRTDNDLAQLAAIRAGHGIGFCQVGLAKRHGALVRVMPKRFAFKLDTWLAMHEDLRASPRCQVTFQALAEGLRAYIEG</sequence>
<proteinExistence type="inferred from homology"/>
<dbReference type="Gene3D" id="1.10.10.10">
    <property type="entry name" value="Winged helix-like DNA-binding domain superfamily/Winged helix DNA-binding domain"/>
    <property type="match status" value="1"/>
</dbReference>
<dbReference type="RefSeq" id="WP_316700620.1">
    <property type="nucleotide sequence ID" value="NZ_CP136336.1"/>
</dbReference>
<keyword evidence="4" id="KW-0804">Transcription</keyword>
<dbReference type="PROSITE" id="PS50931">
    <property type="entry name" value="HTH_LYSR"/>
    <property type="match status" value="1"/>
</dbReference>
<evidence type="ECO:0000313" key="7">
    <source>
        <dbReference type="Proteomes" id="UP001303946"/>
    </source>
</evidence>
<dbReference type="SUPFAM" id="SSF53850">
    <property type="entry name" value="Periplasmic binding protein-like II"/>
    <property type="match status" value="1"/>
</dbReference>
<dbReference type="Pfam" id="PF00126">
    <property type="entry name" value="HTH_1"/>
    <property type="match status" value="1"/>
</dbReference>
<dbReference type="Gene3D" id="3.40.190.290">
    <property type="match status" value="1"/>
</dbReference>
<keyword evidence="2" id="KW-0805">Transcription regulation</keyword>